<evidence type="ECO:0000256" key="1">
    <source>
        <dbReference type="ARBA" id="ARBA00022833"/>
    </source>
</evidence>
<evidence type="ECO:0000313" key="9">
    <source>
        <dbReference type="Proteomes" id="UP000800035"/>
    </source>
</evidence>
<keyword evidence="9" id="KW-1185">Reference proteome</keyword>
<dbReference type="GO" id="GO:0003677">
    <property type="term" value="F:DNA binding"/>
    <property type="evidence" value="ECO:0007669"/>
    <property type="project" value="UniProtKB-KW"/>
</dbReference>
<accession>A0A6A5U216</accession>
<dbReference type="GO" id="GO:0008270">
    <property type="term" value="F:zinc ion binding"/>
    <property type="evidence" value="ECO:0007669"/>
    <property type="project" value="InterPro"/>
</dbReference>
<dbReference type="InterPro" id="IPR007219">
    <property type="entry name" value="XnlR_reg_dom"/>
</dbReference>
<dbReference type="PANTHER" id="PTHR47171">
    <property type="entry name" value="FARA-RELATED"/>
    <property type="match status" value="1"/>
</dbReference>
<evidence type="ECO:0000313" key="8">
    <source>
        <dbReference type="EMBL" id="KAF1955217.1"/>
    </source>
</evidence>
<dbReference type="CDD" id="cd12148">
    <property type="entry name" value="fungal_TF_MHR"/>
    <property type="match status" value="1"/>
</dbReference>
<evidence type="ECO:0000256" key="2">
    <source>
        <dbReference type="ARBA" id="ARBA00023015"/>
    </source>
</evidence>
<dbReference type="OrthoDB" id="5121955at2759"/>
<keyword evidence="4" id="KW-0804">Transcription</keyword>
<protein>
    <recommendedName>
        <fullName evidence="7">Xylanolytic transcriptional activator regulatory domain-containing protein</fullName>
    </recommendedName>
</protein>
<evidence type="ECO:0000256" key="5">
    <source>
        <dbReference type="ARBA" id="ARBA00023242"/>
    </source>
</evidence>
<evidence type="ECO:0000256" key="6">
    <source>
        <dbReference type="SAM" id="MobiDB-lite"/>
    </source>
</evidence>
<dbReference type="AlphaFoldDB" id="A0A6A5U216"/>
<proteinExistence type="predicted"/>
<feature type="domain" description="Xylanolytic transcriptional activator regulatory" evidence="7">
    <location>
        <begin position="249"/>
        <end position="341"/>
    </location>
</feature>
<feature type="region of interest" description="Disordered" evidence="6">
    <location>
        <begin position="75"/>
        <end position="103"/>
    </location>
</feature>
<dbReference type="Proteomes" id="UP000800035">
    <property type="component" value="Unassembled WGS sequence"/>
</dbReference>
<feature type="compositionally biased region" description="Polar residues" evidence="6">
    <location>
        <begin position="75"/>
        <end position="84"/>
    </location>
</feature>
<dbReference type="EMBL" id="ML976995">
    <property type="protein sequence ID" value="KAF1955217.1"/>
    <property type="molecule type" value="Genomic_DNA"/>
</dbReference>
<dbReference type="InterPro" id="IPR052073">
    <property type="entry name" value="Amide_Lactam_Regulators"/>
</dbReference>
<reference evidence="8" key="1">
    <citation type="journal article" date="2020" name="Stud. Mycol.">
        <title>101 Dothideomycetes genomes: a test case for predicting lifestyles and emergence of pathogens.</title>
        <authorList>
            <person name="Haridas S."/>
            <person name="Albert R."/>
            <person name="Binder M."/>
            <person name="Bloem J."/>
            <person name="Labutti K."/>
            <person name="Salamov A."/>
            <person name="Andreopoulos B."/>
            <person name="Baker S."/>
            <person name="Barry K."/>
            <person name="Bills G."/>
            <person name="Bluhm B."/>
            <person name="Cannon C."/>
            <person name="Castanera R."/>
            <person name="Culley D."/>
            <person name="Daum C."/>
            <person name="Ezra D."/>
            <person name="Gonzalez J."/>
            <person name="Henrissat B."/>
            <person name="Kuo A."/>
            <person name="Liang C."/>
            <person name="Lipzen A."/>
            <person name="Lutzoni F."/>
            <person name="Magnuson J."/>
            <person name="Mondo S."/>
            <person name="Nolan M."/>
            <person name="Ohm R."/>
            <person name="Pangilinan J."/>
            <person name="Park H.-J."/>
            <person name="Ramirez L."/>
            <person name="Alfaro M."/>
            <person name="Sun H."/>
            <person name="Tritt A."/>
            <person name="Yoshinaga Y."/>
            <person name="Zwiers L.-H."/>
            <person name="Turgeon B."/>
            <person name="Goodwin S."/>
            <person name="Spatafora J."/>
            <person name="Crous P."/>
            <person name="Grigoriev I."/>
        </authorList>
    </citation>
    <scope>NUCLEOTIDE SEQUENCE</scope>
    <source>
        <strain evidence="8">CBS 675.92</strain>
    </source>
</reference>
<feature type="compositionally biased region" description="Basic and acidic residues" evidence="6">
    <location>
        <begin position="482"/>
        <end position="491"/>
    </location>
</feature>
<keyword evidence="3" id="KW-0238">DNA-binding</keyword>
<feature type="region of interest" description="Disordered" evidence="6">
    <location>
        <begin position="482"/>
        <end position="518"/>
    </location>
</feature>
<gene>
    <name evidence="8" type="ORF">CC80DRAFT_536221</name>
</gene>
<keyword evidence="2" id="KW-0805">Transcription regulation</keyword>
<sequence length="590" mass="65744">MSNSSSNHSSFRLHSIQHSSLFPSQSAISPTLLHYRGGAELAQFTDMKRCEPPSDAGGCRRCEEDGQQCSLRHQYSISPSSSHPNKIPPNRLWPDPGDEPVDRNPFQPIGDEIHATNEEVATAATTPTVHRRTEFRYSSMLDILQHKNQELRQSPPRFGASKLILGTNPLSALLVGDLKHRIVTNSCSFRTPDPPSHSRAPIRKRGIGIGGWDWESYYLSTGINMHRLQYLRAIGCFELPSLDLCGRLLEVFFTHVHPLLPVIDRKAFLAQYYGMNDPPPLVVLHAVFLAAARYVDVSILGAACQGRHDYCDTQPGKLKALLDDDIKFDRVAIMQASLLARYTVRETPVQTQHRYKALRTDSGCYPNWMTLIGIFPVALHYALPAYQIVTTLSHLRQCNQLCYSWPFTVYALVNCFLVTWYDVSSPATVDPQALKRARADYTNVVTLFKEMGKTWWAAAAKHQLARALARVVGSINLDRVSDSEQLHRPSDPDPATSGEASTAGLVQLPTPDSGIGTDHTMPNFGEGDLFSADFDAGYWAAMGLDFGQDVVSNMFSIFPEQPVEEVASGRPILDHNTWSSYSQPQSYNIE</sequence>
<keyword evidence="5" id="KW-0539">Nucleus</keyword>
<evidence type="ECO:0000256" key="3">
    <source>
        <dbReference type="ARBA" id="ARBA00023125"/>
    </source>
</evidence>
<evidence type="ECO:0000256" key="4">
    <source>
        <dbReference type="ARBA" id="ARBA00023163"/>
    </source>
</evidence>
<organism evidence="8 9">
    <name type="scientific">Byssothecium circinans</name>
    <dbReference type="NCBI Taxonomy" id="147558"/>
    <lineage>
        <taxon>Eukaryota</taxon>
        <taxon>Fungi</taxon>
        <taxon>Dikarya</taxon>
        <taxon>Ascomycota</taxon>
        <taxon>Pezizomycotina</taxon>
        <taxon>Dothideomycetes</taxon>
        <taxon>Pleosporomycetidae</taxon>
        <taxon>Pleosporales</taxon>
        <taxon>Massarineae</taxon>
        <taxon>Massarinaceae</taxon>
        <taxon>Byssothecium</taxon>
    </lineage>
</organism>
<evidence type="ECO:0000259" key="7">
    <source>
        <dbReference type="Pfam" id="PF04082"/>
    </source>
</evidence>
<dbReference type="Pfam" id="PF04082">
    <property type="entry name" value="Fungal_trans"/>
    <property type="match status" value="1"/>
</dbReference>
<keyword evidence="1" id="KW-0862">Zinc</keyword>
<name>A0A6A5U216_9PLEO</name>
<dbReference type="GO" id="GO:0006351">
    <property type="term" value="P:DNA-templated transcription"/>
    <property type="evidence" value="ECO:0007669"/>
    <property type="project" value="InterPro"/>
</dbReference>